<dbReference type="Gene3D" id="2.60.120.200">
    <property type="match status" value="4"/>
</dbReference>
<feature type="domain" description="Fibronectin type-III" evidence="2">
    <location>
        <begin position="1234"/>
        <end position="1327"/>
    </location>
</feature>
<dbReference type="PROSITE" id="PS50853">
    <property type="entry name" value="FN3"/>
    <property type="match status" value="5"/>
</dbReference>
<dbReference type="InterPro" id="IPR013783">
    <property type="entry name" value="Ig-like_fold"/>
</dbReference>
<dbReference type="InterPro" id="IPR011628">
    <property type="entry name" value="Cleaved_adhesin"/>
</dbReference>
<dbReference type="Gene3D" id="2.60.40.10">
    <property type="entry name" value="Immunoglobulins"/>
    <property type="match status" value="5"/>
</dbReference>
<dbReference type="Pfam" id="PF19081">
    <property type="entry name" value="Ig_7"/>
    <property type="match status" value="1"/>
</dbReference>
<protein>
    <submittedName>
        <fullName evidence="3">Choice-of-anchor J domain-containing protein</fullName>
    </submittedName>
</protein>
<dbReference type="Proteomes" id="UP001589832">
    <property type="component" value="Unassembled WGS sequence"/>
</dbReference>
<dbReference type="PANTHER" id="PTHR46708:SF2">
    <property type="entry name" value="FIBRONECTIN TYPE-III DOMAIN-CONTAINING PROTEIN"/>
    <property type="match status" value="1"/>
</dbReference>
<keyword evidence="4" id="KW-1185">Reference proteome</keyword>
<dbReference type="InterPro" id="IPR036116">
    <property type="entry name" value="FN3_sf"/>
</dbReference>
<dbReference type="Pfam" id="PF07675">
    <property type="entry name" value="Cleaved_Adhesin"/>
    <property type="match status" value="4"/>
</dbReference>
<proteinExistence type="predicted"/>
<dbReference type="Pfam" id="PF13585">
    <property type="entry name" value="CHU_C"/>
    <property type="match status" value="1"/>
</dbReference>
<comment type="caution">
    <text evidence="3">The sequence shown here is derived from an EMBL/GenBank/DDBJ whole genome shotgun (WGS) entry which is preliminary data.</text>
</comment>
<dbReference type="RefSeq" id="WP_386064664.1">
    <property type="nucleotide sequence ID" value="NZ_JBHLTQ010000006.1"/>
</dbReference>
<dbReference type="CDD" id="cd00063">
    <property type="entry name" value="FN3"/>
    <property type="match status" value="5"/>
</dbReference>
<dbReference type="InterPro" id="IPR050991">
    <property type="entry name" value="ECM_Regulatory_Proteins"/>
</dbReference>
<organism evidence="3 4">
    <name type="scientific">Winogradskyella pulchriflava</name>
    <dbReference type="NCBI Taxonomy" id="1110688"/>
    <lineage>
        <taxon>Bacteria</taxon>
        <taxon>Pseudomonadati</taxon>
        <taxon>Bacteroidota</taxon>
        <taxon>Flavobacteriia</taxon>
        <taxon>Flavobacteriales</taxon>
        <taxon>Flavobacteriaceae</taxon>
        <taxon>Winogradskyella</taxon>
    </lineage>
</organism>
<sequence>MKNKLRNKVATNQLFSPSNFCKSNSSKCTNFKGILLITFVLLFSSKSFAQLTENFDSGIPSEWTLIDNGVGTQNWATSADGYLGTNGASVNPSADNIGDQNTAQYFLVTPQLAVPQNGEIHFYTKQANEADNGAQYEIRLSTAAQPDINGFNITIQSYTESNLNLGAQTAYEKKVIEIPTSIPAGLNIYIAFVAINTQNGATPTGDEWFVDSVSVLEGCIEVEDDDVTIDAITVDGAEVTWSHPTATNFEIQILPTGGVPASSGIPITGTSYTLNNLDEDTEYDIYISAVCDNSTQSAFTGPYTFKTLKFGLSCDAPIIIPDISSTPYVLVDNLDQWANPDISYSTQGTNCILGTSTTNYLAGNKIFLSYTPTEDGLLTLTQETGTDGGANGNNCYNSRSSLFVYDSCSDVGVNCIAGTITIDAFDPKTISNLLVQAGQTYIIVVSTEFTTPTAGVCFELEISSPTCAPPGDIVYNNLTEDSVNFSWDNIGGFSDSWEYTVVPTGSGEPTGAGTATATNIDNTINTGLAPATTYDFYVRSVCNGTPGVWSNPSTFTTQCTVFNTPYSTDFANATNENPEPCWTTIDANGDGTTWAFIGGYATTVVNASQYENHDFYVSPQINFEGVQKRLRYKHRATQGTATYTVKLSTTGIGVDDFTTTILPETSITNSTFQEIIVNIPESITGNVNIAFIVEPNTSETALRLSIDDVFIEDKPSCPDPLNPFVLQITDDSAWLFWTAGDSETEWEVVIQDLNSGIPTTSGVLTTSNFPYIADGLDSGNRYEFYVRAVCAIDDTSQWVGPVEFTTLCASYDTPFYESFNDDDQDTQKFCWEINDANSDGTAWSINETYATLQTSIFTPPSGFNDYLISPAINLDGSPKALKFKVRADFSLFSTATRFGLEVLMSTTNTNPASFSVISPLEIITNSSFEEKTIIIEGSGTVYFAFRVPPEFTGVWSILSIDDVSITDAPACPNPSNLAVDSVFTNAANLSWTAGYQEASWNIVVQPVGSGVPTTNGENVTSTNYSVSGLDPNTEYEFYVMANCGAEGSEWVGPVTFNTICTPFVAPFVETFNTDSTSESCWQSVNNNEDYYNWEFNSVVNPYEGDQSAAILTTTNGNSDDWLISPTITITENQRLRFYYRAVSDLYIEDLEVLLSTNGVGLDQFTTVLYDSDVDPVIINNEEYKVKIINFPAGISGNINIAFHAQYFPPCPCGYRGYGLFIDNVNIEDIPECAEPSNITFNNISDTEVEVEWDANGSETAWEISVQPSGTPAPVGDTDPSYLYNTTTNPFTITGLDASTMYDVYIRAICSGSESQWTGPEEVTTRCDLDNLCLYTFVLTSDFDVSASLDITQNNQVTQSLPFNGEVAEEFQVYFCSGVEFSVFFSTLGSAQSQYDNYQFEIKNSDGITIYTSPFSPPIRRTVYEGTAICGEISCPQPTNLAISPTNTMSWIPGGTETQWEIAIQPFENGTIPQSGTIVSTNSYTPTASDFNDPNAATYEYFVRAVCGTGDESYWSGPFEFVRNDDVTTALLLPINSENSCETSATEVSFIGATVSTESMTCDGANIGDVWFDFTAESIVHIIEVNGFTGSFYESSGDEPYPNVTMTLYKDNGGSLEEIACTYDKVLVAMYTTELTVGDNYKLRLTLNSSEPNSRRFNVCVKTPTDLCSIETVNGNFEEPILGYLSGISSIGTIQAVPGWRTSLDWQAIFIWEGLVAPGFEPYEGSQCVQILSDGDPIDPNDPNIKGYYRDFDSSEITLYDFSYAHLGRSENNIIQLFAGPPDGPYTLINENLAVVQAWTEISGQYQVPSGQTTTRFVFRAFGDNSVGNVIDAVNITPNNEIITEPFTVDCDNVVANVEANGVGSWVPSDSNPGTVTIADANSNTTEITDFVQPGLYTFTWQTRYCSYDLEIVYNGVAETPTVESPVEYCLNDTAEQLTASASGTYTLVWYTQAVGGTGSATAPTPDTSVVATTSYYVAYMDSEGCEGPRAEIVVTVSDSFIPELTFGYDDTCVVAATNPMPTLATGFATGGTFTSPVLTVDANTGEIDMASATEGVHDVTYTYDGDEATCTAAGTYTTTIEFTPATVPVTGFNYGNIGFCVLESTNPQPSLDAGFATGGQFSSSTVTVDATTGEVDLSTATAGTHDITYTIAEESATCTASGTFITSIEIVASTEPVTAFSYNEDIYCADSMNVLPELEAGFTTGGTFSAAPGLSINAATGEINIAASSVGNYTITYEVAEDASSCMESGTSTYDISILDSIEVAIEGACEDADFMLTASPVNNSYNPDEVTYTWMDSNGNVVGQDSETFNVTDYADQTPNVMVPTVFSVTIDYGECTTTAFYTAERLSCRDIPRGISPDGNNKNDSFDLTGYGVTNLLIFNRNGREVYKFNGTYSNQWHGQSSKGDDLPDGTYFYTIRKDDGSKLTGWVFINRAH</sequence>
<evidence type="ECO:0000313" key="3">
    <source>
        <dbReference type="EMBL" id="MFC0605451.1"/>
    </source>
</evidence>
<dbReference type="NCBIfam" id="NF038128">
    <property type="entry name" value="choice_anch_J"/>
    <property type="match status" value="4"/>
</dbReference>
<dbReference type="PANTHER" id="PTHR46708">
    <property type="entry name" value="TENASCIN"/>
    <property type="match status" value="1"/>
</dbReference>
<dbReference type="EMBL" id="JBHLTQ010000006">
    <property type="protein sequence ID" value="MFC0605451.1"/>
    <property type="molecule type" value="Genomic_DNA"/>
</dbReference>
<feature type="domain" description="Fibronectin type-III" evidence="2">
    <location>
        <begin position="973"/>
        <end position="1061"/>
    </location>
</feature>
<evidence type="ECO:0000259" key="2">
    <source>
        <dbReference type="PROSITE" id="PS50853"/>
    </source>
</evidence>
<feature type="domain" description="Fibronectin type-III" evidence="2">
    <location>
        <begin position="223"/>
        <end position="310"/>
    </location>
</feature>
<dbReference type="InterPro" id="IPR044023">
    <property type="entry name" value="Ig_7"/>
</dbReference>
<reference evidence="3 4" key="1">
    <citation type="submission" date="2024-09" db="EMBL/GenBank/DDBJ databases">
        <authorList>
            <person name="Sun Q."/>
            <person name="Mori K."/>
        </authorList>
    </citation>
    <scope>NUCLEOTIDE SEQUENCE [LARGE SCALE GENOMIC DNA]</scope>
    <source>
        <strain evidence="3 4">NCAIM B.02481</strain>
    </source>
</reference>
<evidence type="ECO:0000313" key="4">
    <source>
        <dbReference type="Proteomes" id="UP001589832"/>
    </source>
</evidence>
<keyword evidence="1" id="KW-0677">Repeat</keyword>
<feature type="domain" description="Fibronectin type-III" evidence="2">
    <location>
        <begin position="719"/>
        <end position="809"/>
    </location>
</feature>
<feature type="domain" description="Fibronectin type-III" evidence="2">
    <location>
        <begin position="469"/>
        <end position="560"/>
    </location>
</feature>
<accession>A0ABV6QAY6</accession>
<dbReference type="Pfam" id="PF00041">
    <property type="entry name" value="fn3"/>
    <property type="match status" value="3"/>
</dbReference>
<dbReference type="Gene3D" id="2.60.40.4070">
    <property type="match status" value="1"/>
</dbReference>
<name>A0ABV6QAY6_9FLAO</name>
<gene>
    <name evidence="3" type="ORF">ACFFGA_12845</name>
</gene>
<dbReference type="SMART" id="SM00060">
    <property type="entry name" value="FN3"/>
    <property type="match status" value="6"/>
</dbReference>
<dbReference type="SUPFAM" id="SSF49265">
    <property type="entry name" value="Fibronectin type III"/>
    <property type="match status" value="3"/>
</dbReference>
<dbReference type="InterPro" id="IPR003961">
    <property type="entry name" value="FN3_dom"/>
</dbReference>
<evidence type="ECO:0000256" key="1">
    <source>
        <dbReference type="ARBA" id="ARBA00022737"/>
    </source>
</evidence>